<dbReference type="AlphaFoldDB" id="A0AB73GRX4"/>
<gene>
    <name evidence="1" type="ORF">FHR65_000091</name>
</gene>
<accession>A0AB73GRX4</accession>
<protein>
    <submittedName>
        <fullName evidence="1">Uncharacterized protein</fullName>
    </submittedName>
</protein>
<dbReference type="RefSeq" id="WP_311551407.1">
    <property type="nucleotide sequence ID" value="NZ_JACIIQ010000001.1"/>
</dbReference>
<dbReference type="EMBL" id="JACIIQ010000001">
    <property type="protein sequence ID" value="MBB5668582.1"/>
    <property type="molecule type" value="Genomic_DNA"/>
</dbReference>
<evidence type="ECO:0000313" key="1">
    <source>
        <dbReference type="EMBL" id="MBB5668582.1"/>
    </source>
</evidence>
<dbReference type="Proteomes" id="UP000528595">
    <property type="component" value="Unassembled WGS sequence"/>
</dbReference>
<organism evidence="1">
    <name type="scientific">Xanthomonas arboricola</name>
    <dbReference type="NCBI Taxonomy" id="56448"/>
    <lineage>
        <taxon>Bacteria</taxon>
        <taxon>Pseudomonadati</taxon>
        <taxon>Pseudomonadota</taxon>
        <taxon>Gammaproteobacteria</taxon>
        <taxon>Lysobacterales</taxon>
        <taxon>Lysobacteraceae</taxon>
        <taxon>Xanthomonas</taxon>
    </lineage>
</organism>
<proteinExistence type="predicted"/>
<reference evidence="1" key="1">
    <citation type="submission" date="2020-08" db="EMBL/GenBank/DDBJ databases">
        <title>Studying the diversity of plant-associated saprophytic bacteria and their role in host health and plant-pathogen interactions.</title>
        <authorList>
            <person name="Potnis N."/>
        </authorList>
    </citation>
    <scope>NUCLEOTIDE SEQUENCE</scope>
    <source>
        <strain evidence="1">F21</strain>
    </source>
</reference>
<name>A0AB73GRX4_9XANT</name>
<sequence>MGIDLGLCVPVALQIIGCITFFASVRHYRHAVAHKRIVDAAVRIGRRPRSEREQANQQQLEESRKHGLETNNLERACASGATHKALDTPQFHLVGSGRNKLELAETVNCATVTSVIRRDLFRLMTHTDKKQTRVNLCLC</sequence>
<comment type="caution">
    <text evidence="1">The sequence shown here is derived from an EMBL/GenBank/DDBJ whole genome shotgun (WGS) entry which is preliminary data.</text>
</comment>